<dbReference type="Gene3D" id="2.60.40.3940">
    <property type="match status" value="1"/>
</dbReference>
<dbReference type="RefSeq" id="WP_191312951.1">
    <property type="nucleotide sequence ID" value="NZ_BNCL01000035.1"/>
</dbReference>
<protein>
    <submittedName>
        <fullName evidence="2">Tail fiber protein</fullName>
    </submittedName>
</protein>
<proteinExistence type="predicted"/>
<evidence type="ECO:0000259" key="1">
    <source>
        <dbReference type="Pfam" id="PF21882"/>
    </source>
</evidence>
<sequence length="260" mass="27186">MANLPEANEYPAGIYQIETTDPVLGGPPNEATKAGLANIPAMQLAKRTNWLKNRVDTLLGKAIAATTLVAGLVRLSSAVNSTSETEAATPRAVKSANDNAETRALKTTKVTTSGLAEGGGDFSQDRQIGVPAATQEEAVTGTLNTKAMTPLRVAQAIASKYSDRSVATSGYQVLPSGLILQWGQISVSGAAAFGTENAVFPLTFPSACLQVYAHDPNSVLDATQYLVSAHDWTNSLSKISYKRVGGASSIVVINFFALGR</sequence>
<dbReference type="EMBL" id="JAESHT010000034">
    <property type="protein sequence ID" value="MBL3675600.1"/>
    <property type="molecule type" value="Genomic_DNA"/>
</dbReference>
<accession>A0ABS1SAN6</accession>
<evidence type="ECO:0000313" key="3">
    <source>
        <dbReference type="Proteomes" id="UP000644749"/>
    </source>
</evidence>
<dbReference type="InterPro" id="IPR054075">
    <property type="entry name" value="Gp53-like_C"/>
</dbReference>
<dbReference type="Proteomes" id="UP000644749">
    <property type="component" value="Unassembled WGS sequence"/>
</dbReference>
<keyword evidence="3" id="KW-1185">Reference proteome</keyword>
<dbReference type="Pfam" id="PF03406">
    <property type="entry name" value="Phage_fiber_2"/>
    <property type="match status" value="1"/>
</dbReference>
<organism evidence="2 3">
    <name type="scientific">Paracoccus aerius</name>
    <dbReference type="NCBI Taxonomy" id="1915382"/>
    <lineage>
        <taxon>Bacteria</taxon>
        <taxon>Pseudomonadati</taxon>
        <taxon>Pseudomonadota</taxon>
        <taxon>Alphaproteobacteria</taxon>
        <taxon>Rhodobacterales</taxon>
        <taxon>Paracoccaceae</taxon>
        <taxon>Paracoccus</taxon>
    </lineage>
</organism>
<comment type="caution">
    <text evidence="2">The sequence shown here is derived from an EMBL/GenBank/DDBJ whole genome shotgun (WGS) entry which is preliminary data.</text>
</comment>
<gene>
    <name evidence="2" type="ORF">JL111_19205</name>
</gene>
<dbReference type="InterPro" id="IPR005068">
    <property type="entry name" value="Phage_lambda_Stf-r2"/>
</dbReference>
<name>A0ABS1SAN6_9RHOB</name>
<evidence type="ECO:0000313" key="2">
    <source>
        <dbReference type="EMBL" id="MBL3675600.1"/>
    </source>
</evidence>
<feature type="domain" description="Putative tail fiber protein gp53-like C-terminal" evidence="1">
    <location>
        <begin position="174"/>
        <end position="260"/>
    </location>
</feature>
<dbReference type="Pfam" id="PF21882">
    <property type="entry name" value="Gp53-like_C"/>
    <property type="match status" value="1"/>
</dbReference>
<reference evidence="2 3" key="1">
    <citation type="submission" date="2021-01" db="EMBL/GenBank/DDBJ databases">
        <title>011410 draft genome.</title>
        <authorList>
            <person name="Lang L."/>
        </authorList>
    </citation>
    <scope>NUCLEOTIDE SEQUENCE [LARGE SCALE GENOMIC DNA]</scope>
    <source>
        <strain evidence="2 3">KCTC 42845</strain>
    </source>
</reference>